<keyword evidence="6 8" id="KW-0378">Hydrolase</keyword>
<dbReference type="SUPFAM" id="SSF56281">
    <property type="entry name" value="Metallo-hydrolase/oxidoreductase"/>
    <property type="match status" value="1"/>
</dbReference>
<evidence type="ECO:0000256" key="3">
    <source>
        <dbReference type="ARBA" id="ARBA00022722"/>
    </source>
</evidence>
<keyword evidence="7 8" id="KW-0862">Zinc</keyword>
<evidence type="ECO:0000256" key="8">
    <source>
        <dbReference type="HAMAP-Rule" id="MF_01818"/>
    </source>
</evidence>
<evidence type="ECO:0000313" key="9">
    <source>
        <dbReference type="EMBL" id="RXK85794.1"/>
    </source>
</evidence>
<dbReference type="Pfam" id="PF23023">
    <property type="entry name" value="Anti-Pycsar_Apyc1"/>
    <property type="match status" value="1"/>
</dbReference>
<dbReference type="OrthoDB" id="9800940at2"/>
<keyword evidence="2 8" id="KW-0819">tRNA processing</keyword>
<dbReference type="PANTHER" id="PTHR46018:SF2">
    <property type="entry name" value="ZINC PHOSPHODIESTERASE ELAC PROTEIN 1"/>
    <property type="match status" value="1"/>
</dbReference>
<dbReference type="EC" id="3.1.26.11" evidence="8"/>
<dbReference type="PANTHER" id="PTHR46018">
    <property type="entry name" value="ZINC PHOSPHODIESTERASE ELAC PROTEIN 1"/>
    <property type="match status" value="1"/>
</dbReference>
<dbReference type="NCBIfam" id="NF000801">
    <property type="entry name" value="PRK00055.1-3"/>
    <property type="match status" value="1"/>
</dbReference>
<feature type="binding site" evidence="8">
    <location>
        <position position="63"/>
    </location>
    <ligand>
        <name>Zn(2+)</name>
        <dbReference type="ChEBI" id="CHEBI:29105"/>
        <label>1</label>
        <note>catalytic</note>
    </ligand>
</feature>
<organism evidence="9 10">
    <name type="scientific">Filimonas effusa</name>
    <dbReference type="NCBI Taxonomy" id="2508721"/>
    <lineage>
        <taxon>Bacteria</taxon>
        <taxon>Pseudomonadati</taxon>
        <taxon>Bacteroidota</taxon>
        <taxon>Chitinophagia</taxon>
        <taxon>Chitinophagales</taxon>
        <taxon>Chitinophagaceae</taxon>
        <taxon>Filimonas</taxon>
    </lineage>
</organism>
<evidence type="ECO:0000256" key="7">
    <source>
        <dbReference type="ARBA" id="ARBA00022833"/>
    </source>
</evidence>
<feature type="binding site" evidence="8">
    <location>
        <position position="267"/>
    </location>
    <ligand>
        <name>Zn(2+)</name>
        <dbReference type="ChEBI" id="CHEBI:29105"/>
        <label>2</label>
        <note>catalytic</note>
    </ligand>
</feature>
<sequence length="305" mass="34977">MFGVTILGNNSAIPAYDRHPTAQIVTLNEQLFLIDCGEGTQMQLSRYKIRRSRINHIFISHLHGDHYFGLPGLVTSMGLMGRENDLHLYAPAPLQQILQLQLDVADTKLPFKLHFHPLGNDATLVSNEKFSVECFRVYHRIDCWGFIIREKKKPRKIDREKAVACQVPSVYYERLKNGDDYESRTGEIVKNEWVTIPNIPGRSYAYCADTIFNPAIAEKVKHVSMLYHETTYLKTLHERAALRYHSTTHQAAQIALQAEARQLLIGHFSSKYEDLGEFLTETTDLFPQTQLALEGVTYLINQDKQ</sequence>
<evidence type="ECO:0000256" key="4">
    <source>
        <dbReference type="ARBA" id="ARBA00022723"/>
    </source>
</evidence>
<dbReference type="GO" id="GO:0008270">
    <property type="term" value="F:zinc ion binding"/>
    <property type="evidence" value="ECO:0007669"/>
    <property type="project" value="UniProtKB-UniRule"/>
</dbReference>
<comment type="function">
    <text evidence="8">Zinc phosphodiesterase, which displays some tRNA 3'-processing endonuclease activity. Probably involved in tRNA maturation, by removing a 3'-trailer from precursor tRNA.</text>
</comment>
<feature type="binding site" evidence="8">
    <location>
        <position position="61"/>
    </location>
    <ligand>
        <name>Zn(2+)</name>
        <dbReference type="ChEBI" id="CHEBI:29105"/>
        <label>1</label>
        <note>catalytic</note>
    </ligand>
</feature>
<accession>A0A4Q1D8V4</accession>
<evidence type="ECO:0000313" key="10">
    <source>
        <dbReference type="Proteomes" id="UP000290545"/>
    </source>
</evidence>
<comment type="subunit">
    <text evidence="1 8">Homodimer.</text>
</comment>
<dbReference type="CDD" id="cd07717">
    <property type="entry name" value="RNaseZ_ZiPD-like_MBL-fold"/>
    <property type="match status" value="1"/>
</dbReference>
<feature type="binding site" evidence="8">
    <location>
        <position position="66"/>
    </location>
    <ligand>
        <name>Zn(2+)</name>
        <dbReference type="ChEBI" id="CHEBI:29105"/>
        <label>2</label>
        <note>catalytic</note>
    </ligand>
</feature>
<feature type="binding site" evidence="8">
    <location>
        <position position="65"/>
    </location>
    <ligand>
        <name>Zn(2+)</name>
        <dbReference type="ChEBI" id="CHEBI:29105"/>
        <label>2</label>
        <note>catalytic</note>
    </ligand>
</feature>
<dbReference type="Gene3D" id="3.60.15.10">
    <property type="entry name" value="Ribonuclease Z/Hydroxyacylglutathione hydrolase-like"/>
    <property type="match status" value="1"/>
</dbReference>
<name>A0A4Q1D8V4_9BACT</name>
<dbReference type="Proteomes" id="UP000290545">
    <property type="component" value="Unassembled WGS sequence"/>
</dbReference>
<proteinExistence type="inferred from homology"/>
<feature type="binding site" evidence="8">
    <location>
        <position position="209"/>
    </location>
    <ligand>
        <name>Zn(2+)</name>
        <dbReference type="ChEBI" id="CHEBI:29105"/>
        <label>1</label>
        <note>catalytic</note>
    </ligand>
</feature>
<feature type="active site" description="Proton acceptor" evidence="8">
    <location>
        <position position="65"/>
    </location>
</feature>
<dbReference type="AlphaFoldDB" id="A0A4Q1D8V4"/>
<feature type="binding site" evidence="8">
    <location>
        <position position="139"/>
    </location>
    <ligand>
        <name>Zn(2+)</name>
        <dbReference type="ChEBI" id="CHEBI:29105"/>
        <label>1</label>
        <note>catalytic</note>
    </ligand>
</feature>
<dbReference type="RefSeq" id="WP_129001546.1">
    <property type="nucleotide sequence ID" value="NZ_SDHZ01000001.1"/>
</dbReference>
<evidence type="ECO:0000256" key="6">
    <source>
        <dbReference type="ARBA" id="ARBA00022801"/>
    </source>
</evidence>
<gene>
    <name evidence="8" type="primary">rnz</name>
    <name evidence="9" type="ORF">ESB13_02995</name>
</gene>
<dbReference type="HAMAP" id="MF_01818">
    <property type="entry name" value="RNase_Z_BN"/>
    <property type="match status" value="1"/>
</dbReference>
<comment type="catalytic activity">
    <reaction evidence="8">
        <text>Endonucleolytic cleavage of RNA, removing extra 3' nucleotides from tRNA precursor, generating 3' termini of tRNAs. A 3'-hydroxy group is left at the tRNA terminus and a 5'-phosphoryl group is left at the trailer molecule.</text>
        <dbReference type="EC" id="3.1.26.11"/>
    </reaction>
</comment>
<comment type="similarity">
    <text evidence="8">Belongs to the RNase Z family.</text>
</comment>
<dbReference type="EMBL" id="SDHZ01000001">
    <property type="protein sequence ID" value="RXK85794.1"/>
    <property type="molecule type" value="Genomic_DNA"/>
</dbReference>
<keyword evidence="3 8" id="KW-0540">Nuclease</keyword>
<comment type="cofactor">
    <cofactor evidence="8">
        <name>Zn(2+)</name>
        <dbReference type="ChEBI" id="CHEBI:29105"/>
    </cofactor>
    <text evidence="8">Binds 2 Zn(2+) ions.</text>
</comment>
<dbReference type="GO" id="GO:0042781">
    <property type="term" value="F:3'-tRNA processing endoribonuclease activity"/>
    <property type="evidence" value="ECO:0007669"/>
    <property type="project" value="UniProtKB-UniRule"/>
</dbReference>
<dbReference type="InterPro" id="IPR036866">
    <property type="entry name" value="RibonucZ/Hydroxyglut_hydro"/>
</dbReference>
<reference evidence="9 10" key="1">
    <citation type="submission" date="2019-01" db="EMBL/GenBank/DDBJ databases">
        <title>Filimonas sp. strain TTM-71.</title>
        <authorList>
            <person name="Chen W.-M."/>
        </authorList>
    </citation>
    <scope>NUCLEOTIDE SEQUENCE [LARGE SCALE GENOMIC DNA]</scope>
    <source>
        <strain evidence="9 10">TTM-71</strain>
    </source>
</reference>
<feature type="binding site" evidence="8">
    <location>
        <position position="209"/>
    </location>
    <ligand>
        <name>Zn(2+)</name>
        <dbReference type="ChEBI" id="CHEBI:29105"/>
        <label>2</label>
        <note>catalytic</note>
    </ligand>
</feature>
<dbReference type="NCBIfam" id="TIGR02651">
    <property type="entry name" value="RNase_Z"/>
    <property type="match status" value="1"/>
</dbReference>
<evidence type="ECO:0000256" key="1">
    <source>
        <dbReference type="ARBA" id="ARBA00011738"/>
    </source>
</evidence>
<comment type="caution">
    <text evidence="9">The sequence shown here is derived from an EMBL/GenBank/DDBJ whole genome shotgun (WGS) entry which is preliminary data.</text>
</comment>
<dbReference type="InterPro" id="IPR013471">
    <property type="entry name" value="RNase_Z/BN"/>
</dbReference>
<protein>
    <recommendedName>
        <fullName evidence="8">Ribonuclease Z</fullName>
        <shortName evidence="8">RNase Z</shortName>
        <ecNumber evidence="8">3.1.26.11</ecNumber>
    </recommendedName>
    <alternativeName>
        <fullName evidence="8">tRNA 3 endonuclease</fullName>
    </alternativeName>
    <alternativeName>
        <fullName evidence="8">tRNase Z</fullName>
    </alternativeName>
</protein>
<keyword evidence="5 8" id="KW-0255">Endonuclease</keyword>
<keyword evidence="4 8" id="KW-0479">Metal-binding</keyword>
<evidence type="ECO:0000256" key="5">
    <source>
        <dbReference type="ARBA" id="ARBA00022759"/>
    </source>
</evidence>
<evidence type="ECO:0000256" key="2">
    <source>
        <dbReference type="ARBA" id="ARBA00022694"/>
    </source>
</evidence>
<keyword evidence="10" id="KW-1185">Reference proteome</keyword>